<dbReference type="EMBL" id="FPHI01000015">
    <property type="protein sequence ID" value="SFV57895.1"/>
    <property type="molecule type" value="Genomic_DNA"/>
</dbReference>
<reference evidence="2" key="1">
    <citation type="submission" date="2016-10" db="EMBL/GenBank/DDBJ databases">
        <authorList>
            <person name="de Groot N.N."/>
        </authorList>
    </citation>
    <scope>NUCLEOTIDE SEQUENCE</scope>
</reference>
<dbReference type="InterPro" id="IPR003812">
    <property type="entry name" value="Fido"/>
</dbReference>
<dbReference type="Pfam" id="PF02661">
    <property type="entry name" value="Fic"/>
    <property type="match status" value="1"/>
</dbReference>
<name>A0A1W1BWM5_9ZZZZ</name>
<protein>
    <submittedName>
        <fullName evidence="2">Fic family protein</fullName>
    </submittedName>
</protein>
<gene>
    <name evidence="2" type="ORF">MNB_SV-3-1403</name>
</gene>
<dbReference type="AlphaFoldDB" id="A0A1W1BWM5"/>
<evidence type="ECO:0000313" key="2">
    <source>
        <dbReference type="EMBL" id="SFV57895.1"/>
    </source>
</evidence>
<dbReference type="InterPro" id="IPR036390">
    <property type="entry name" value="WH_DNA-bd_sf"/>
</dbReference>
<dbReference type="PROSITE" id="PS51459">
    <property type="entry name" value="FIDO"/>
    <property type="match status" value="1"/>
</dbReference>
<dbReference type="InterPro" id="IPR040198">
    <property type="entry name" value="Fido_containing"/>
</dbReference>
<dbReference type="InterPro" id="IPR025230">
    <property type="entry name" value="DUF4172"/>
</dbReference>
<dbReference type="SUPFAM" id="SSF46785">
    <property type="entry name" value="Winged helix' DNA-binding domain"/>
    <property type="match status" value="1"/>
</dbReference>
<organism evidence="2">
    <name type="scientific">hydrothermal vent metagenome</name>
    <dbReference type="NCBI Taxonomy" id="652676"/>
    <lineage>
        <taxon>unclassified sequences</taxon>
        <taxon>metagenomes</taxon>
        <taxon>ecological metagenomes</taxon>
    </lineage>
</organism>
<feature type="domain" description="Fido" evidence="1">
    <location>
        <begin position="117"/>
        <end position="271"/>
    </location>
</feature>
<dbReference type="InterPro" id="IPR036597">
    <property type="entry name" value="Fido-like_dom_sf"/>
</dbReference>
<evidence type="ECO:0000259" key="1">
    <source>
        <dbReference type="PROSITE" id="PS51459"/>
    </source>
</evidence>
<dbReference type="Gene3D" id="1.10.10.10">
    <property type="entry name" value="Winged helix-like DNA-binding domain superfamily/Winged helix DNA-binding domain"/>
    <property type="match status" value="1"/>
</dbReference>
<proteinExistence type="predicted"/>
<sequence length="376" mass="42943">MKEKKWIWEHTDYPNFKYDNSKLDTDLSQVSRSTGILEGTISTLNASNTTSIQLDAVTNEILASSEIEGEILNRDSVRSSVHKKLDETFDYSNDRSTHHTDGLVDVLIDSSFNHEPLTEERLHGWHNALFPTGYSGMTKIDVATYRSEEMSVVSGRGMKEKTHYIAPPHDTLTDEMHTFFEYINHSEDNPYVKSAIAHLWFVIIHPYDDGNGRLTRAIANYVLSKELGLNHKYFSISLAVKKDKKNYYASLEKTNKIMDNKNFDFTAWILWHTSMINSAINISLENIQTVVNKTKFWDRARELNLNEKQTKVINKLLDAGEGKFEGGLTNKKYRAIAGTTQLTASRHIKELVDKGLLREVEGHGGRSTCYDIVWNS</sequence>
<dbReference type="Gene3D" id="1.10.3290.10">
    <property type="entry name" value="Fido-like domain"/>
    <property type="match status" value="1"/>
</dbReference>
<dbReference type="PANTHER" id="PTHR13504">
    <property type="entry name" value="FIDO DOMAIN-CONTAINING PROTEIN DDB_G0283145"/>
    <property type="match status" value="1"/>
</dbReference>
<dbReference type="InterPro" id="IPR036388">
    <property type="entry name" value="WH-like_DNA-bd_sf"/>
</dbReference>
<dbReference type="SUPFAM" id="SSF140931">
    <property type="entry name" value="Fic-like"/>
    <property type="match status" value="1"/>
</dbReference>
<dbReference type="Pfam" id="PF13776">
    <property type="entry name" value="DUF4172"/>
    <property type="match status" value="1"/>
</dbReference>
<accession>A0A1W1BWM5</accession>
<dbReference type="PANTHER" id="PTHR13504:SF33">
    <property type="entry name" value="FIC FAMILY PROTEIN"/>
    <property type="match status" value="1"/>
</dbReference>